<dbReference type="Proteomes" id="UP000324595">
    <property type="component" value="Unassembled WGS sequence"/>
</dbReference>
<evidence type="ECO:0000313" key="1">
    <source>
        <dbReference type="EMBL" id="TYP95201.1"/>
    </source>
</evidence>
<proteinExistence type="predicted"/>
<dbReference type="RefSeq" id="WP_148897878.1">
    <property type="nucleotide sequence ID" value="NZ_VNHY01000001.1"/>
</dbReference>
<dbReference type="Gene3D" id="3.40.50.1460">
    <property type="match status" value="1"/>
</dbReference>
<reference evidence="1 2" key="1">
    <citation type="submission" date="2019-07" db="EMBL/GenBank/DDBJ databases">
        <title>Genomic Encyclopedia of Archaeal and Bacterial Type Strains, Phase II (KMG-II): from individual species to whole genera.</title>
        <authorList>
            <person name="Goeker M."/>
        </authorList>
    </citation>
    <scope>NUCLEOTIDE SEQUENCE [LARGE SCALE GENOMIC DNA]</scope>
    <source>
        <strain evidence="1 2">DSM 21935</strain>
    </source>
</reference>
<dbReference type="AlphaFoldDB" id="A0A5D3YRP0"/>
<dbReference type="SUPFAM" id="SSF52129">
    <property type="entry name" value="Caspase-like"/>
    <property type="match status" value="1"/>
</dbReference>
<dbReference type="EMBL" id="VNHY01000001">
    <property type="protein sequence ID" value="TYP95201.1"/>
    <property type="molecule type" value="Genomic_DNA"/>
</dbReference>
<comment type="caution">
    <text evidence="1">The sequence shown here is derived from an EMBL/GenBank/DDBJ whole genome shotgun (WGS) entry which is preliminary data.</text>
</comment>
<accession>A0A5D3YRP0</accession>
<evidence type="ECO:0000313" key="2">
    <source>
        <dbReference type="Proteomes" id="UP000324595"/>
    </source>
</evidence>
<organism evidence="1 2">
    <name type="scientific">Fodinibius salinus</name>
    <dbReference type="NCBI Taxonomy" id="860790"/>
    <lineage>
        <taxon>Bacteria</taxon>
        <taxon>Pseudomonadati</taxon>
        <taxon>Balneolota</taxon>
        <taxon>Balneolia</taxon>
        <taxon>Balneolales</taxon>
        <taxon>Balneolaceae</taxon>
        <taxon>Fodinibius</taxon>
    </lineage>
</organism>
<dbReference type="OrthoDB" id="1522707at2"/>
<sequence length="583" mass="65170">MRKFSYILLLAFFAGGLWSCTSGRWMVKDRSAVDTTEYKVLEQNRFLQQADSVNPQSPTLQLNLMSRTKYQYSQRLLAERQIQDYKLQPGFMALGLTGAALSFYGANSSAFSSGRSRGYSLTLNAVGVLLTTASFLNFKAVGEPRPTGEERYLRNVGNSIRVDTVHIQSKPNDKPSVTIQYGDLTISEQQLTINNGQLTVPLAEPINELNLEGSDPGTVGVSVAFEDSTYSYEFPISDVLQPYANVTARFSPLRNTSDDTADNIVADLVEGSKLQINNTSFENWYQVLYGIAEHYVAKDDAEIVWRPSDFKQEEQIKTVSRIAFGDVDVESNISILRGNHPNAIGLIITNENYASGNERMYAHRDGRLIKTYLNNAIGYSEEQIYELQDFSNPSEVSHILSEIRLAANEESELTVYLSGYGQISEGKNSTVSMLGVSTDTSSVQSAVSFRQILEQINTITSGQILIISDLDFSSSSQLKNYSAAERNRLLSASSEVLLDANPQSAVLFSSRLNQPSALYQSVQEDKKHHIFPYFFTKALQQRNTTLTDIYQYLQRNVSYTTRKLHDRPQDPLLLGNTTIDLQN</sequence>
<name>A0A5D3YRP0_9BACT</name>
<dbReference type="InterPro" id="IPR029030">
    <property type="entry name" value="Caspase-like_dom_sf"/>
</dbReference>
<protein>
    <submittedName>
        <fullName evidence="1">Caspase domain-containing protein</fullName>
    </submittedName>
</protein>
<keyword evidence="2" id="KW-1185">Reference proteome</keyword>
<gene>
    <name evidence="1" type="ORF">LX73_0497</name>
</gene>